<gene>
    <name evidence="1" type="ORF">Sylvanvirus35_3</name>
</gene>
<proteinExistence type="predicted"/>
<accession>A0A3G5AJ28</accession>
<sequence>MDRGTDVAKRRCSKKEVEGLKRRIEKKLKNKK</sequence>
<dbReference type="EMBL" id="MK072541">
    <property type="protein sequence ID" value="AYV87205.1"/>
    <property type="molecule type" value="Genomic_DNA"/>
</dbReference>
<protein>
    <submittedName>
        <fullName evidence="1">Uncharacterized protein</fullName>
    </submittedName>
</protein>
<reference evidence="1" key="1">
    <citation type="submission" date="2018-10" db="EMBL/GenBank/DDBJ databases">
        <title>Hidden diversity of soil giant viruses.</title>
        <authorList>
            <person name="Schulz F."/>
            <person name="Alteio L."/>
            <person name="Goudeau D."/>
            <person name="Ryan E.M."/>
            <person name="Malmstrom R.R."/>
            <person name="Blanchard J."/>
            <person name="Woyke T."/>
        </authorList>
    </citation>
    <scope>NUCLEOTIDE SEQUENCE</scope>
    <source>
        <strain evidence="1">SYV1</strain>
    </source>
</reference>
<organism evidence="1">
    <name type="scientific">Sylvanvirus sp</name>
    <dbReference type="NCBI Taxonomy" id="2487774"/>
    <lineage>
        <taxon>Viruses</taxon>
    </lineage>
</organism>
<evidence type="ECO:0000313" key="1">
    <source>
        <dbReference type="EMBL" id="AYV87205.1"/>
    </source>
</evidence>
<name>A0A3G5AJ28_9VIRU</name>